<dbReference type="SUPFAM" id="SSF50249">
    <property type="entry name" value="Nucleic acid-binding proteins"/>
    <property type="match status" value="1"/>
</dbReference>
<reference evidence="2" key="1">
    <citation type="journal article" date="2014" name="Int. J. Syst. Evol. Microbiol.">
        <title>Complete genome sequence of Corynebacterium casei LMG S-19264T (=DSM 44701T), isolated from a smear-ripened cheese.</title>
        <authorList>
            <consortium name="US DOE Joint Genome Institute (JGI-PGF)"/>
            <person name="Walter F."/>
            <person name="Albersmeier A."/>
            <person name="Kalinowski J."/>
            <person name="Ruckert C."/>
        </authorList>
    </citation>
    <scope>NUCLEOTIDE SEQUENCE</scope>
    <source>
        <strain evidence="2">JCM 19596</strain>
    </source>
</reference>
<dbReference type="RefSeq" id="WP_188979522.1">
    <property type="nucleotide sequence ID" value="NZ_BMPG01000003.1"/>
</dbReference>
<evidence type="ECO:0000259" key="1">
    <source>
        <dbReference type="Pfam" id="PF01796"/>
    </source>
</evidence>
<dbReference type="PANTHER" id="PTHR34075">
    <property type="entry name" value="BLR3430 PROTEIN"/>
    <property type="match status" value="1"/>
</dbReference>
<name>A0A830FE63_9EURY</name>
<reference evidence="2" key="2">
    <citation type="submission" date="2020-09" db="EMBL/GenBank/DDBJ databases">
        <authorList>
            <person name="Sun Q."/>
            <person name="Ohkuma M."/>
        </authorList>
    </citation>
    <scope>NUCLEOTIDE SEQUENCE</scope>
    <source>
        <strain evidence="2">JCM 19596</strain>
    </source>
</reference>
<evidence type="ECO:0000313" key="2">
    <source>
        <dbReference type="EMBL" id="GGL66543.1"/>
    </source>
</evidence>
<dbReference type="OrthoDB" id="9573at2157"/>
<gene>
    <name evidence="2" type="ORF">GCM10009039_25600</name>
</gene>
<dbReference type="InterPro" id="IPR012340">
    <property type="entry name" value="NA-bd_OB-fold"/>
</dbReference>
<dbReference type="Pfam" id="PF01796">
    <property type="entry name" value="OB_ChsH2_C"/>
    <property type="match status" value="1"/>
</dbReference>
<dbReference type="PANTHER" id="PTHR34075:SF5">
    <property type="entry name" value="BLR3430 PROTEIN"/>
    <property type="match status" value="1"/>
</dbReference>
<comment type="caution">
    <text evidence="2">The sequence shown here is derived from an EMBL/GenBank/DDBJ whole genome shotgun (WGS) entry which is preliminary data.</text>
</comment>
<proteinExistence type="predicted"/>
<sequence>MTDGDRSLRADEAFRCLDCDRRWYYARARCPDCAGREFGTYALDEGVVVARTTVHTTPPDVRSPNALGFVRFDDGVQVVAQLSDDAVGVGDTVAFAGSTPLRDGDAPQPRLVAVTE</sequence>
<evidence type="ECO:0000313" key="3">
    <source>
        <dbReference type="Proteomes" id="UP000607197"/>
    </source>
</evidence>
<accession>A0A830FE63</accession>
<protein>
    <recommendedName>
        <fullName evidence="1">ChsH2 C-terminal OB-fold domain-containing protein</fullName>
    </recommendedName>
</protein>
<dbReference type="AlphaFoldDB" id="A0A830FE63"/>
<dbReference type="InterPro" id="IPR052513">
    <property type="entry name" value="Thioester_dehydratase-like"/>
</dbReference>
<keyword evidence="3" id="KW-1185">Reference proteome</keyword>
<dbReference type="Proteomes" id="UP000607197">
    <property type="component" value="Unassembled WGS sequence"/>
</dbReference>
<dbReference type="InterPro" id="IPR002878">
    <property type="entry name" value="ChsH2_C"/>
</dbReference>
<dbReference type="EMBL" id="BMPG01000003">
    <property type="protein sequence ID" value="GGL66543.1"/>
    <property type="molecule type" value="Genomic_DNA"/>
</dbReference>
<feature type="domain" description="ChsH2 C-terminal OB-fold" evidence="1">
    <location>
        <begin position="44"/>
        <end position="94"/>
    </location>
</feature>
<organism evidence="2 3">
    <name type="scientific">Halocalculus aciditolerans</name>
    <dbReference type="NCBI Taxonomy" id="1383812"/>
    <lineage>
        <taxon>Archaea</taxon>
        <taxon>Methanobacteriati</taxon>
        <taxon>Methanobacteriota</taxon>
        <taxon>Stenosarchaea group</taxon>
        <taxon>Halobacteria</taxon>
        <taxon>Halobacteriales</taxon>
        <taxon>Halobacteriaceae</taxon>
        <taxon>Halocalculus</taxon>
    </lineage>
</organism>